<dbReference type="eggNOG" id="COG3208">
    <property type="taxonomic scope" value="Bacteria"/>
</dbReference>
<dbReference type="AlphaFoldDB" id="A0A077AXB6"/>
<dbReference type="PANTHER" id="PTHR11487">
    <property type="entry name" value="THIOESTERASE"/>
    <property type="match status" value="1"/>
</dbReference>
<protein>
    <recommendedName>
        <fullName evidence="2">Thioesterase domain-containing protein</fullName>
    </recommendedName>
</protein>
<dbReference type="InterPro" id="IPR012223">
    <property type="entry name" value="TEII"/>
</dbReference>
<dbReference type="Proteomes" id="UP000028926">
    <property type="component" value="Chromosome"/>
</dbReference>
<reference evidence="3 4" key="1">
    <citation type="submission" date="2014-07" db="EMBL/GenBank/DDBJ databases">
        <title>Comparative genomic insights into amoeba endosymbionts belonging to the families of Holosporaceae and Candidatus Midichloriaceae within Rickettsiales.</title>
        <authorList>
            <person name="Wang Z."/>
            <person name="Wu M."/>
        </authorList>
    </citation>
    <scope>NUCLEOTIDE SEQUENCE [LARGE SCALE GENOMIC DNA]</scope>
    <source>
        <strain evidence="3">PRA3</strain>
    </source>
</reference>
<dbReference type="GO" id="GO:0008610">
    <property type="term" value="P:lipid biosynthetic process"/>
    <property type="evidence" value="ECO:0007669"/>
    <property type="project" value="TreeGrafter"/>
</dbReference>
<evidence type="ECO:0000313" key="4">
    <source>
        <dbReference type="Proteomes" id="UP000028926"/>
    </source>
</evidence>
<dbReference type="KEGG" id="paca:ID47_05210"/>
<gene>
    <name evidence="3" type="ORF">ID47_05210</name>
</gene>
<dbReference type="SUPFAM" id="SSF53474">
    <property type="entry name" value="alpha/beta-Hydrolases"/>
    <property type="match status" value="1"/>
</dbReference>
<dbReference type="InterPro" id="IPR029058">
    <property type="entry name" value="AB_hydrolase_fold"/>
</dbReference>
<dbReference type="STRING" id="91604.ID47_05210"/>
<organism evidence="3 4">
    <name type="scientific">Candidatus Odyssella acanthamoebae</name>
    <dbReference type="NCBI Taxonomy" id="91604"/>
    <lineage>
        <taxon>Bacteria</taxon>
        <taxon>Pseudomonadati</taxon>
        <taxon>Pseudomonadota</taxon>
        <taxon>Alphaproteobacteria</taxon>
        <taxon>Holosporales</taxon>
        <taxon>Candidatus Paracaedibacteraceae</taxon>
        <taxon>Candidatus Odyssella</taxon>
    </lineage>
</organism>
<dbReference type="OrthoDB" id="8480037at2"/>
<evidence type="ECO:0000256" key="1">
    <source>
        <dbReference type="ARBA" id="ARBA00007169"/>
    </source>
</evidence>
<dbReference type="InterPro" id="IPR001031">
    <property type="entry name" value="Thioesterase"/>
</dbReference>
<dbReference type="Gene3D" id="3.40.50.1820">
    <property type="entry name" value="alpha/beta hydrolase"/>
    <property type="match status" value="1"/>
</dbReference>
<comment type="similarity">
    <text evidence="1">Belongs to the thioesterase family.</text>
</comment>
<dbReference type="Pfam" id="PF00975">
    <property type="entry name" value="Thioesterase"/>
    <property type="match status" value="1"/>
</dbReference>
<proteinExistence type="inferred from homology"/>
<dbReference type="HOGENOM" id="CLU_2192241_0_0_5"/>
<feature type="domain" description="Thioesterase" evidence="2">
    <location>
        <begin position="20"/>
        <end position="101"/>
    </location>
</feature>
<dbReference type="EMBL" id="CP008941">
    <property type="protein sequence ID" value="AIK96268.1"/>
    <property type="molecule type" value="Genomic_DNA"/>
</dbReference>
<name>A0A077AXB6_9PROT</name>
<sequence length="108" mass="12415">MTSECSLYLEYKKNPNAALRLFCFHHSAGGASAYYPWIESLFPNIEMVAIQFSGRETRFIEPLNNDLKNIVAELSKRFELYKDNPFFVFGHSLGALVSFEFIKSVTHL</sequence>
<accession>A0A077AXB6</accession>
<keyword evidence="4" id="KW-1185">Reference proteome</keyword>
<dbReference type="PANTHER" id="PTHR11487:SF0">
    <property type="entry name" value="S-ACYL FATTY ACID SYNTHASE THIOESTERASE, MEDIUM CHAIN"/>
    <property type="match status" value="1"/>
</dbReference>
<evidence type="ECO:0000313" key="3">
    <source>
        <dbReference type="EMBL" id="AIK96268.1"/>
    </source>
</evidence>
<evidence type="ECO:0000259" key="2">
    <source>
        <dbReference type="Pfam" id="PF00975"/>
    </source>
</evidence>
<dbReference type="RefSeq" id="WP_038464522.1">
    <property type="nucleotide sequence ID" value="NZ_CP008941.1"/>
</dbReference>